<dbReference type="EMBL" id="JACXVP010000001">
    <property type="protein sequence ID" value="KAG5631374.1"/>
    <property type="molecule type" value="Genomic_DNA"/>
</dbReference>
<feature type="region of interest" description="Disordered" evidence="1">
    <location>
        <begin position="151"/>
        <end position="170"/>
    </location>
</feature>
<protein>
    <recommendedName>
        <fullName evidence="2">DUF4283 domain-containing protein</fullName>
    </recommendedName>
</protein>
<name>A0A9J6B3R7_SOLCO</name>
<evidence type="ECO:0000259" key="2">
    <source>
        <dbReference type="Pfam" id="PF14111"/>
    </source>
</evidence>
<keyword evidence="4" id="KW-1185">Reference proteome</keyword>
<organism evidence="3 4">
    <name type="scientific">Solanum commersonii</name>
    <name type="common">Commerson's wild potato</name>
    <name type="synonym">Commerson's nightshade</name>
    <dbReference type="NCBI Taxonomy" id="4109"/>
    <lineage>
        <taxon>Eukaryota</taxon>
        <taxon>Viridiplantae</taxon>
        <taxon>Streptophyta</taxon>
        <taxon>Embryophyta</taxon>
        <taxon>Tracheophyta</taxon>
        <taxon>Spermatophyta</taxon>
        <taxon>Magnoliopsida</taxon>
        <taxon>eudicotyledons</taxon>
        <taxon>Gunneridae</taxon>
        <taxon>Pentapetalae</taxon>
        <taxon>asterids</taxon>
        <taxon>lamiids</taxon>
        <taxon>Solanales</taxon>
        <taxon>Solanaceae</taxon>
        <taxon>Solanoideae</taxon>
        <taxon>Solaneae</taxon>
        <taxon>Solanum</taxon>
    </lineage>
</organism>
<dbReference type="OrthoDB" id="1750606at2759"/>
<proteinExistence type="predicted"/>
<dbReference type="Proteomes" id="UP000824120">
    <property type="component" value="Chromosome 1"/>
</dbReference>
<dbReference type="PANTHER" id="PTHR34427">
    <property type="entry name" value="DUF4283 DOMAIN PROTEIN"/>
    <property type="match status" value="1"/>
</dbReference>
<dbReference type="AlphaFoldDB" id="A0A9J6B3R7"/>
<dbReference type="InterPro" id="IPR025558">
    <property type="entry name" value="DUF4283"/>
</dbReference>
<sequence length="268" mass="31080">MNDGLFLFELPSRKIAEHVLNGVWEWRKTRMVLEWWKPTSGCWPAEINRDWIWVRILGLPLNLWSQEILKQIEDHCGGFIETEEETMLKNHLHWARIKVKGDGKLVPTEDRESNKKAQREDITMEIEIQANIAKSQIINSYKSQATQITSERSSSRVEQFPMPPDPTETVQVSGSELVSMRSEEQFQIVKQIEDEAVQINMKMPTEGNDQELNTSEWVQQHITKLSAELGIDFQGCEEKAKELFRKIDSNKQQNGETQVTAKRRCPTS</sequence>
<dbReference type="PANTHER" id="PTHR34427:SF15">
    <property type="entry name" value="DUF4283 DOMAIN-CONTAINING PROTEIN"/>
    <property type="match status" value="1"/>
</dbReference>
<feature type="region of interest" description="Disordered" evidence="1">
    <location>
        <begin position="247"/>
        <end position="268"/>
    </location>
</feature>
<feature type="compositionally biased region" description="Polar residues" evidence="1">
    <location>
        <begin position="250"/>
        <end position="260"/>
    </location>
</feature>
<accession>A0A9J6B3R7</accession>
<dbReference type="Pfam" id="PF14111">
    <property type="entry name" value="DUF4283"/>
    <property type="match status" value="1"/>
</dbReference>
<evidence type="ECO:0000313" key="3">
    <source>
        <dbReference type="EMBL" id="KAG5631374.1"/>
    </source>
</evidence>
<feature type="domain" description="DUF4283" evidence="2">
    <location>
        <begin position="1"/>
        <end position="44"/>
    </location>
</feature>
<evidence type="ECO:0000256" key="1">
    <source>
        <dbReference type="SAM" id="MobiDB-lite"/>
    </source>
</evidence>
<comment type="caution">
    <text evidence="3">The sequence shown here is derived from an EMBL/GenBank/DDBJ whole genome shotgun (WGS) entry which is preliminary data.</text>
</comment>
<evidence type="ECO:0000313" key="4">
    <source>
        <dbReference type="Proteomes" id="UP000824120"/>
    </source>
</evidence>
<reference evidence="3 4" key="1">
    <citation type="submission" date="2020-09" db="EMBL/GenBank/DDBJ databases">
        <title>De no assembly of potato wild relative species, Solanum commersonii.</title>
        <authorList>
            <person name="Cho K."/>
        </authorList>
    </citation>
    <scope>NUCLEOTIDE SEQUENCE [LARGE SCALE GENOMIC DNA]</scope>
    <source>
        <strain evidence="3">LZ3.2</strain>
        <tissue evidence="3">Leaf</tissue>
    </source>
</reference>
<gene>
    <name evidence="3" type="ORF">H5410_003091</name>
</gene>